<keyword evidence="10" id="KW-0902">Two-component regulatory system</keyword>
<dbReference type="EC" id="2.7.13.3" evidence="3"/>
<dbReference type="InterPro" id="IPR003661">
    <property type="entry name" value="HisK_dim/P_dom"/>
</dbReference>
<dbReference type="InterPro" id="IPR011006">
    <property type="entry name" value="CheY-like_superfamily"/>
</dbReference>
<evidence type="ECO:0000256" key="3">
    <source>
        <dbReference type="ARBA" id="ARBA00012438"/>
    </source>
</evidence>
<comment type="catalytic activity">
    <reaction evidence="1">
        <text>ATP + protein L-histidine = ADP + protein N-phospho-L-histidine.</text>
        <dbReference type="EC" id="2.7.13.3"/>
    </reaction>
</comment>
<evidence type="ECO:0000256" key="11">
    <source>
        <dbReference type="ARBA" id="ARBA00023136"/>
    </source>
</evidence>
<dbReference type="InterPro" id="IPR005467">
    <property type="entry name" value="His_kinase_dom"/>
</dbReference>
<dbReference type="SMART" id="SM00388">
    <property type="entry name" value="HisKA"/>
    <property type="match status" value="1"/>
</dbReference>
<dbReference type="CDD" id="cd00156">
    <property type="entry name" value="REC"/>
    <property type="match status" value="1"/>
</dbReference>
<feature type="domain" description="Response regulatory" evidence="16">
    <location>
        <begin position="841"/>
        <end position="957"/>
    </location>
</feature>
<dbReference type="SUPFAM" id="SSF52172">
    <property type="entry name" value="CheY-like"/>
    <property type="match status" value="2"/>
</dbReference>
<feature type="modified residue" description="4-aspartylphosphate" evidence="13">
    <location>
        <position position="740"/>
    </location>
</feature>
<dbReference type="Gene3D" id="3.30.565.10">
    <property type="entry name" value="Histidine kinase-like ATPase, C-terminal domain"/>
    <property type="match status" value="1"/>
</dbReference>
<keyword evidence="7" id="KW-0547">Nucleotide-binding</keyword>
<dbReference type="CDD" id="cd17546">
    <property type="entry name" value="REC_hyHK_CKI1_RcsC-like"/>
    <property type="match status" value="1"/>
</dbReference>
<dbReference type="Gene3D" id="3.40.50.2300">
    <property type="match status" value="2"/>
</dbReference>
<evidence type="ECO:0000259" key="15">
    <source>
        <dbReference type="PROSITE" id="PS50109"/>
    </source>
</evidence>
<evidence type="ECO:0000256" key="6">
    <source>
        <dbReference type="ARBA" id="ARBA00022692"/>
    </source>
</evidence>
<feature type="domain" description="Response regulatory" evidence="16">
    <location>
        <begin position="686"/>
        <end position="811"/>
    </location>
</feature>
<dbReference type="SMART" id="SM00387">
    <property type="entry name" value="HATPase_c"/>
    <property type="match status" value="1"/>
</dbReference>
<evidence type="ECO:0000256" key="1">
    <source>
        <dbReference type="ARBA" id="ARBA00000085"/>
    </source>
</evidence>
<evidence type="ECO:0000256" key="13">
    <source>
        <dbReference type="PROSITE-ProRule" id="PRU00169"/>
    </source>
</evidence>
<comment type="subcellular location">
    <subcellularLocation>
        <location evidence="2">Cell membrane</location>
        <topology evidence="2">Multi-pass membrane protein</topology>
    </subcellularLocation>
</comment>
<evidence type="ECO:0000256" key="4">
    <source>
        <dbReference type="ARBA" id="ARBA00022475"/>
    </source>
</evidence>
<dbReference type="Pfam" id="PF01627">
    <property type="entry name" value="Hpt"/>
    <property type="match status" value="1"/>
</dbReference>
<dbReference type="RefSeq" id="WP_281908038.1">
    <property type="nucleotide sequence ID" value="NZ_AP026966.1"/>
</dbReference>
<feature type="modified residue" description="4-aspartylphosphate" evidence="13">
    <location>
        <position position="890"/>
    </location>
</feature>
<feature type="transmembrane region" description="Helical" evidence="14">
    <location>
        <begin position="342"/>
        <end position="361"/>
    </location>
</feature>
<dbReference type="SUPFAM" id="SSF55874">
    <property type="entry name" value="ATPase domain of HSP90 chaperone/DNA topoisomerase II/histidine kinase"/>
    <property type="match status" value="1"/>
</dbReference>
<dbReference type="Proteomes" id="UP001163336">
    <property type="component" value="Chromosome"/>
</dbReference>
<dbReference type="SUPFAM" id="SSF47384">
    <property type="entry name" value="Homodimeric domain of signal transducing histidine kinase"/>
    <property type="match status" value="1"/>
</dbReference>
<dbReference type="CDD" id="cd00082">
    <property type="entry name" value="HisKA"/>
    <property type="match status" value="1"/>
</dbReference>
<evidence type="ECO:0000259" key="16">
    <source>
        <dbReference type="PROSITE" id="PS50110"/>
    </source>
</evidence>
<dbReference type="PRINTS" id="PR00344">
    <property type="entry name" value="BCTRLSENSOR"/>
</dbReference>
<dbReference type="InterPro" id="IPR003594">
    <property type="entry name" value="HATPase_dom"/>
</dbReference>
<evidence type="ECO:0000313" key="19">
    <source>
        <dbReference type="Proteomes" id="UP001163336"/>
    </source>
</evidence>
<gene>
    <name evidence="18" type="ORF">MasN3_28670</name>
</gene>
<keyword evidence="6 14" id="KW-0812">Transmembrane</keyword>
<feature type="transmembrane region" description="Helical" evidence="14">
    <location>
        <begin position="280"/>
        <end position="300"/>
    </location>
</feature>
<dbReference type="Pfam" id="PF00072">
    <property type="entry name" value="Response_reg"/>
    <property type="match status" value="2"/>
</dbReference>
<proteinExistence type="predicted"/>
<dbReference type="SUPFAM" id="SSF47226">
    <property type="entry name" value="Histidine-containing phosphotransfer domain, HPT domain"/>
    <property type="match status" value="1"/>
</dbReference>
<keyword evidence="4" id="KW-1003">Cell membrane</keyword>
<dbReference type="EMBL" id="AP026966">
    <property type="protein sequence ID" value="BDT59373.1"/>
    <property type="molecule type" value="Genomic_DNA"/>
</dbReference>
<dbReference type="CDD" id="cd00088">
    <property type="entry name" value="HPT"/>
    <property type="match status" value="1"/>
</dbReference>
<dbReference type="PROSITE" id="PS50894">
    <property type="entry name" value="HPT"/>
    <property type="match status" value="1"/>
</dbReference>
<accession>A0ABM8C7Z5</accession>
<dbReference type="InterPro" id="IPR004358">
    <property type="entry name" value="Sig_transdc_His_kin-like_C"/>
</dbReference>
<keyword evidence="19" id="KW-1185">Reference proteome</keyword>
<dbReference type="PROSITE" id="PS50109">
    <property type="entry name" value="HIS_KIN"/>
    <property type="match status" value="1"/>
</dbReference>
<evidence type="ECO:0000256" key="12">
    <source>
        <dbReference type="PROSITE-ProRule" id="PRU00110"/>
    </source>
</evidence>
<protein>
    <recommendedName>
        <fullName evidence="3">histidine kinase</fullName>
        <ecNumber evidence="3">2.7.13.3</ecNumber>
    </recommendedName>
</protein>
<dbReference type="Pfam" id="PF07695">
    <property type="entry name" value="7TMR-DISM_7TM"/>
    <property type="match status" value="1"/>
</dbReference>
<dbReference type="InterPro" id="IPR011623">
    <property type="entry name" value="7TMR_DISM_rcpt_extracell_dom1"/>
</dbReference>
<feature type="domain" description="HPt" evidence="17">
    <location>
        <begin position="1004"/>
        <end position="1101"/>
    </location>
</feature>
<evidence type="ECO:0000256" key="9">
    <source>
        <dbReference type="ARBA" id="ARBA00022989"/>
    </source>
</evidence>
<dbReference type="Gene3D" id="1.10.287.130">
    <property type="match status" value="1"/>
</dbReference>
<feature type="transmembrane region" description="Helical" evidence="14">
    <location>
        <begin position="320"/>
        <end position="336"/>
    </location>
</feature>
<dbReference type="InterPro" id="IPR036641">
    <property type="entry name" value="HPT_dom_sf"/>
</dbReference>
<name>A0ABM8C7Z5_9BURK</name>
<reference evidence="18" key="1">
    <citation type="submission" date="2022-11" db="EMBL/GenBank/DDBJ databases">
        <title>Isolation and characterization of PLA-degrading bacterium Massilia sp. from Antarctic soil.</title>
        <authorList>
            <person name="Sato K."/>
            <person name="Gomez-Fuentes C."/>
            <person name="Ahmad S.A."/>
            <person name="Zulkharnain A."/>
        </authorList>
    </citation>
    <scope>NUCLEOTIDE SEQUENCE</scope>
    <source>
        <strain evidence="18">N-3</strain>
    </source>
</reference>
<organism evidence="18 19">
    <name type="scientific">Massilia varians</name>
    <dbReference type="NCBI Taxonomy" id="457921"/>
    <lineage>
        <taxon>Bacteria</taxon>
        <taxon>Pseudomonadati</taxon>
        <taxon>Pseudomonadota</taxon>
        <taxon>Betaproteobacteria</taxon>
        <taxon>Burkholderiales</taxon>
        <taxon>Oxalobacteraceae</taxon>
        <taxon>Telluria group</taxon>
        <taxon>Massilia</taxon>
    </lineage>
</organism>
<dbReference type="SMART" id="SM00448">
    <property type="entry name" value="REC"/>
    <property type="match status" value="2"/>
</dbReference>
<dbReference type="InterPro" id="IPR008207">
    <property type="entry name" value="Sig_transdc_His_kin_Hpt_dom"/>
</dbReference>
<evidence type="ECO:0000313" key="18">
    <source>
        <dbReference type="EMBL" id="BDT59373.1"/>
    </source>
</evidence>
<keyword evidence="8" id="KW-0067">ATP-binding</keyword>
<dbReference type="PROSITE" id="PS50110">
    <property type="entry name" value="RESPONSE_REGULATORY"/>
    <property type="match status" value="2"/>
</dbReference>
<dbReference type="InterPro" id="IPR001789">
    <property type="entry name" value="Sig_transdc_resp-reg_receiver"/>
</dbReference>
<feature type="transmembrane region" description="Helical" evidence="14">
    <location>
        <begin position="223"/>
        <end position="244"/>
    </location>
</feature>
<evidence type="ECO:0000256" key="14">
    <source>
        <dbReference type="SAM" id="Phobius"/>
    </source>
</evidence>
<dbReference type="InterPro" id="IPR036097">
    <property type="entry name" value="HisK_dim/P_sf"/>
</dbReference>
<feature type="domain" description="Histidine kinase" evidence="15">
    <location>
        <begin position="448"/>
        <end position="669"/>
    </location>
</feature>
<evidence type="ECO:0000256" key="7">
    <source>
        <dbReference type="ARBA" id="ARBA00022741"/>
    </source>
</evidence>
<dbReference type="CDD" id="cd16922">
    <property type="entry name" value="HATPase_EvgS-ArcB-TorS-like"/>
    <property type="match status" value="1"/>
</dbReference>
<dbReference type="InterPro" id="IPR036890">
    <property type="entry name" value="HATPase_C_sf"/>
</dbReference>
<dbReference type="PANTHER" id="PTHR45339">
    <property type="entry name" value="HYBRID SIGNAL TRANSDUCTION HISTIDINE KINASE J"/>
    <property type="match status" value="1"/>
</dbReference>
<evidence type="ECO:0000256" key="8">
    <source>
        <dbReference type="ARBA" id="ARBA00022840"/>
    </source>
</evidence>
<evidence type="ECO:0000256" key="5">
    <source>
        <dbReference type="ARBA" id="ARBA00022553"/>
    </source>
</evidence>
<evidence type="ECO:0000259" key="17">
    <source>
        <dbReference type="PROSITE" id="PS50894"/>
    </source>
</evidence>
<dbReference type="Gene3D" id="1.20.120.160">
    <property type="entry name" value="HPT domain"/>
    <property type="match status" value="1"/>
</dbReference>
<dbReference type="PANTHER" id="PTHR45339:SF1">
    <property type="entry name" value="HYBRID SIGNAL TRANSDUCTION HISTIDINE KINASE J"/>
    <property type="match status" value="1"/>
</dbReference>
<dbReference type="Gene3D" id="2.60.40.2380">
    <property type="match status" value="1"/>
</dbReference>
<keyword evidence="9 14" id="KW-1133">Transmembrane helix</keyword>
<keyword evidence="11 14" id="KW-0472">Membrane</keyword>
<feature type="transmembrane region" description="Helical" evidence="14">
    <location>
        <begin position="373"/>
        <end position="395"/>
    </location>
</feature>
<feature type="modified residue" description="Phosphohistidine" evidence="12">
    <location>
        <position position="1043"/>
    </location>
</feature>
<evidence type="ECO:0000256" key="2">
    <source>
        <dbReference type="ARBA" id="ARBA00004651"/>
    </source>
</evidence>
<dbReference type="Pfam" id="PF02518">
    <property type="entry name" value="HATPase_c"/>
    <property type="match status" value="1"/>
</dbReference>
<sequence>MTRDAAHPLPPTLRAAMSEAAEPLRAAPAAWRRVMLLVVTALLALALVLASQGVRAAAAGPLVLGPQTRSIDAWPAVTVLVDEGGRLDAAAALARAGGYAPPDTAHGVLKLIQEPHWVRIPLRVAPDAPHDWVVQIDFGILDQVEFYLEHGGRLRKLASSGRRLLEDGALKGRVPAVALRLEPGADYTLLVRVFARGPRIAPISIMQPDAYQRAALGEQMLQGLLLGIALCLVAYSLGQCVALRELLYGKYAMYVGGLTLYGLVWFGLGEQFLWRGHEWFSKHVMGLSSQIASAGAYLFVEQILARPGMDRRFSRMMKGGAALCILAGLLWCLGLLDHRILIVFTMTVGAAPMFLGLPGAWRRMRNGDRIGFYFLFSWFFSAGGAVVQALLSAGVVPANFWTMHSLQLGVTIDMLMFMRMISLRSQATRQALQRAEAEARMKSAFLANMSHEIRTPMNAIIGMSRLALMGETPPRLRNYLSKILGAGEHLLGVTNDILDHARMEAGKLSIEKLPFDLNEMLEHLASVISVKSDAKGVELVFRIGAGVPEQLVGDPLRLRQVLVNLAGNAVKFTERGEIVVAVALLERHDTGVTLEFSVTDTGIGMSPDQVGRLFQSFTQADSSTTRKYGGSGLGLSISRQLVELMGGRIDAASTPGAGSRFAFTVPLGVHDSAAAALRRGGLQNVRALVADDSATARAALADMLDSLGVRVDTVASGEACLAALARAAQLGQPYDIVLIDYLMPGLDGVATIRRMRQGVRDGGRHVPPAILMVSVCTRDTVLGQEGELPVDAFLHKPAGPALLYHSMLQALRPQLAAADADAMAAAGIAALAEIPRLDGARILLAEDNADNREVALDFMAAARMRVDVAFNGADAVRMALAGDYDLVLMDIQMPGLDGLDATREIRKDPRMRALPIVAMTAHALPGDRARSLAAGMNDHVTKPIDPDLLFCTLLKWIDPARLAGRPLPDRAAAQAGNEAFEGAAALPAVPGLDWRQALDKVDGQRGRLVKRAASFVREYAEAPRMLREALGAGDHQALESLAHNLKSSAAYVGAFELASAAHRLEQDLRGGQAEQLAAQVPGLVGAAQTVLAALAELADAAQPSPGIPAEPGGPALGALALRLRLLLEADDARAEDALGEFEALLAGRGHDAILATLRRAVQDLEYEAALAPLAQLVAGLALNMEDAA</sequence>
<evidence type="ECO:0000256" key="10">
    <source>
        <dbReference type="ARBA" id="ARBA00023012"/>
    </source>
</evidence>
<dbReference type="InterPro" id="IPR011622">
    <property type="entry name" value="7TMR_DISM_rcpt_extracell_dom2"/>
</dbReference>
<feature type="transmembrane region" description="Helical" evidence="14">
    <location>
        <begin position="251"/>
        <end position="268"/>
    </location>
</feature>
<dbReference type="Pfam" id="PF07696">
    <property type="entry name" value="7TMR-DISMED2"/>
    <property type="match status" value="1"/>
</dbReference>
<keyword evidence="5 13" id="KW-0597">Phosphoprotein</keyword>
<dbReference type="Pfam" id="PF00512">
    <property type="entry name" value="HisKA"/>
    <property type="match status" value="1"/>
</dbReference>